<comment type="caution">
    <text evidence="3">The sequence shown here is derived from an EMBL/GenBank/DDBJ whole genome shotgun (WGS) entry which is preliminary data.</text>
</comment>
<feature type="coiled-coil region" evidence="1">
    <location>
        <begin position="277"/>
        <end position="304"/>
    </location>
</feature>
<name>A0A1Y1Q870_9GAMM</name>
<feature type="compositionally biased region" description="Low complexity" evidence="2">
    <location>
        <begin position="173"/>
        <end position="185"/>
    </location>
</feature>
<protein>
    <submittedName>
        <fullName evidence="3">Molecular chaperone DnaJ</fullName>
    </submittedName>
</protein>
<sequence>MPTKKVVHIKTAPAQAPLSPAQKQFNNLIKKIDAQKKLLAEWQETFSRCQQDAVTKLEPLKKTLQEQQLAMLKLLDQQFTSHKFTANQQDKLSHLITETCEDLLQTDNSDELKTLYNKYSGGDYDTEAQEEQDMAADFLKQMMERELGIKIEDGEFDPNDPEASAERLFAKFKQQQEQTEAATAARPQRKKTAKQLAKEAKDAEEAANVSKSIQAVYRQLTSALHPDREPDPVERERKTELMQQVTVAYGNKDLLKLLELQLAVEQIDQTKLNNIAADRLKHYNKILNDQLRELQEEVFLKEDQIRMMLHLAPFETLSPKRLVMMVREDVRTMQDMITRIQRDLRMFQDVKNLKAWLKSYRIPEPDFDPFFDGFPPFR</sequence>
<evidence type="ECO:0000256" key="2">
    <source>
        <dbReference type="SAM" id="MobiDB-lite"/>
    </source>
</evidence>
<organism evidence="3 4">
    <name type="scientific">Thiothrix lacustris</name>
    <dbReference type="NCBI Taxonomy" id="525917"/>
    <lineage>
        <taxon>Bacteria</taxon>
        <taxon>Pseudomonadati</taxon>
        <taxon>Pseudomonadota</taxon>
        <taxon>Gammaproteobacteria</taxon>
        <taxon>Thiotrichales</taxon>
        <taxon>Thiotrichaceae</taxon>
        <taxon>Thiothrix</taxon>
    </lineage>
</organism>
<dbReference type="Proteomes" id="UP000192491">
    <property type="component" value="Unassembled WGS sequence"/>
</dbReference>
<accession>A0A1Y1Q870</accession>
<proteinExistence type="predicted"/>
<reference evidence="3 4" key="1">
    <citation type="submission" date="2017-01" db="EMBL/GenBank/DDBJ databases">
        <title>Novel large sulfur bacteria in the metagenomes of groundwater-fed chemosynthetic microbial mats in the Lake Huron basin.</title>
        <authorList>
            <person name="Sharrar A.M."/>
            <person name="Flood B.E."/>
            <person name="Bailey J.V."/>
            <person name="Jones D.S."/>
            <person name="Biddanda B."/>
            <person name="Ruberg S.A."/>
            <person name="Marcus D.N."/>
            <person name="Dick G.J."/>
        </authorList>
    </citation>
    <scope>NUCLEOTIDE SEQUENCE [LARGE SCALE GENOMIC DNA]</scope>
    <source>
        <strain evidence="3">A8</strain>
    </source>
</reference>
<evidence type="ECO:0000313" key="4">
    <source>
        <dbReference type="Proteomes" id="UP000192491"/>
    </source>
</evidence>
<feature type="region of interest" description="Disordered" evidence="2">
    <location>
        <begin position="173"/>
        <end position="205"/>
    </location>
</feature>
<dbReference type="EMBL" id="MTEJ01000723">
    <property type="protein sequence ID" value="OQW98990.1"/>
    <property type="molecule type" value="Genomic_DNA"/>
</dbReference>
<evidence type="ECO:0000256" key="1">
    <source>
        <dbReference type="SAM" id="Coils"/>
    </source>
</evidence>
<dbReference type="AlphaFoldDB" id="A0A1Y1Q870"/>
<evidence type="ECO:0000313" key="3">
    <source>
        <dbReference type="EMBL" id="OQW98990.1"/>
    </source>
</evidence>
<gene>
    <name evidence="3" type="ORF">BWK73_51355</name>
</gene>
<keyword evidence="1" id="KW-0175">Coiled coil</keyword>